<protein>
    <submittedName>
        <fullName evidence="3">Molybdopterin biosynthesis protein MoeB</fullName>
    </submittedName>
</protein>
<dbReference type="OrthoDB" id="9792592at2"/>
<evidence type="ECO:0000259" key="2">
    <source>
        <dbReference type="PROSITE" id="PS50206"/>
    </source>
</evidence>
<dbReference type="Pfam" id="PF00581">
    <property type="entry name" value="Rhodanese"/>
    <property type="match status" value="1"/>
</dbReference>
<feature type="transmembrane region" description="Helical" evidence="1">
    <location>
        <begin position="169"/>
        <end position="187"/>
    </location>
</feature>
<dbReference type="SMART" id="SM00450">
    <property type="entry name" value="RHOD"/>
    <property type="match status" value="1"/>
</dbReference>
<keyword evidence="1" id="KW-0812">Transmembrane</keyword>
<dbReference type="AlphaFoldDB" id="A0A0S2I1B8"/>
<dbReference type="PROSITE" id="PS50206">
    <property type="entry name" value="RHODANESE_3"/>
    <property type="match status" value="1"/>
</dbReference>
<dbReference type="Proteomes" id="UP000064893">
    <property type="component" value="Chromosome"/>
</dbReference>
<feature type="transmembrane region" description="Helical" evidence="1">
    <location>
        <begin position="96"/>
        <end position="116"/>
    </location>
</feature>
<dbReference type="Gene3D" id="3.40.250.10">
    <property type="entry name" value="Rhodanese-like domain"/>
    <property type="match status" value="1"/>
</dbReference>
<proteinExistence type="predicted"/>
<evidence type="ECO:0000256" key="1">
    <source>
        <dbReference type="SAM" id="Phobius"/>
    </source>
</evidence>
<dbReference type="InterPro" id="IPR001763">
    <property type="entry name" value="Rhodanese-like_dom"/>
</dbReference>
<gene>
    <name evidence="3" type="ORF">L21SP5_02459</name>
</gene>
<feature type="transmembrane region" description="Helical" evidence="1">
    <location>
        <begin position="208"/>
        <end position="225"/>
    </location>
</feature>
<dbReference type="RefSeq" id="WP_081421525.1">
    <property type="nucleotide sequence ID" value="NZ_CP013118.1"/>
</dbReference>
<dbReference type="SUPFAM" id="SSF52821">
    <property type="entry name" value="Rhodanese/Cell cycle control phosphatase"/>
    <property type="match status" value="1"/>
</dbReference>
<feature type="transmembrane region" description="Helical" evidence="1">
    <location>
        <begin position="123"/>
        <end position="144"/>
    </location>
</feature>
<feature type="transmembrane region" description="Helical" evidence="1">
    <location>
        <begin position="14"/>
        <end position="30"/>
    </location>
</feature>
<accession>A0A0S2I1B8</accession>
<keyword evidence="1" id="KW-1133">Transmembrane helix</keyword>
<name>A0A0S2I1B8_9BACT</name>
<evidence type="ECO:0000313" key="3">
    <source>
        <dbReference type="EMBL" id="ALO16086.1"/>
    </source>
</evidence>
<dbReference type="Pfam" id="PF04143">
    <property type="entry name" value="Sulf_transp"/>
    <property type="match status" value="1"/>
</dbReference>
<dbReference type="STRING" id="1307839.L21SP5_02459"/>
<keyword evidence="1" id="KW-0472">Membrane</keyword>
<feature type="domain" description="Rhodanese" evidence="2">
    <location>
        <begin position="262"/>
        <end position="346"/>
    </location>
</feature>
<dbReference type="CDD" id="cd00158">
    <property type="entry name" value="RHOD"/>
    <property type="match status" value="1"/>
</dbReference>
<dbReference type="InterPro" id="IPR007272">
    <property type="entry name" value="Sulf_transp_TsuA/YedE"/>
</dbReference>
<evidence type="ECO:0000313" key="4">
    <source>
        <dbReference type="Proteomes" id="UP000064893"/>
    </source>
</evidence>
<feature type="transmembrane region" description="Helical" evidence="1">
    <location>
        <begin position="51"/>
        <end position="76"/>
    </location>
</feature>
<keyword evidence="4" id="KW-1185">Reference proteome</keyword>
<sequence length="407" mass="44836">MGPLIPYGIINPEWTMPIIFLIGLGFGMILEQAGFSSSRKLVGTFFGYDFVVLKVFFTAAITAIIGIIFMDFFGLLDTSVIFVHSNFLNSTLVGGAIMGAGFLLGGFCPGTSVAAGSIGKVDALVFIGGLFIGVFIFGEFYGTFDGLFSGHYFDREKIYTLIGLDKGTFVFWLIIIALFAFAIAGFLESKVSNEALKPADVKYEGYGLEVLLLFAIAVTIAFMPGKSVNTFNELDESKVYQKSLNDAHRVSSEELAFNILHEVDDINIIDVRSEADFNQFHLPGAINIPYPEITKAQFAETFNNIMGKNILVSNGGVTAEKAWLIVTRMGFQHNYVLNGGLNKFINDIFNAPKPDPDVIKMEIHHQYRFRQRAAKVFKEGEAKKIVSDKKVEVPQKKQQPVQISGGC</sequence>
<dbReference type="EMBL" id="CP013118">
    <property type="protein sequence ID" value="ALO16086.1"/>
    <property type="molecule type" value="Genomic_DNA"/>
</dbReference>
<reference evidence="3 4" key="1">
    <citation type="submission" date="2015-11" db="EMBL/GenBank/DDBJ databases">
        <title>Description and complete genome sequence of a novel strain predominating in hypersaline microbial mats and representing a new family of the Bacteriodetes phylum.</title>
        <authorList>
            <person name="Spring S."/>
            <person name="Bunk B."/>
            <person name="Sproer C."/>
            <person name="Klenk H.-P."/>
        </authorList>
    </citation>
    <scope>NUCLEOTIDE SEQUENCE [LARGE SCALE GENOMIC DNA]</scope>
    <source>
        <strain evidence="3 4">L21-Spi-D4</strain>
    </source>
</reference>
<organism evidence="3 4">
    <name type="scientific">Salinivirga cyanobacteriivorans</name>
    <dbReference type="NCBI Taxonomy" id="1307839"/>
    <lineage>
        <taxon>Bacteria</taxon>
        <taxon>Pseudomonadati</taxon>
        <taxon>Bacteroidota</taxon>
        <taxon>Bacteroidia</taxon>
        <taxon>Bacteroidales</taxon>
        <taxon>Salinivirgaceae</taxon>
        <taxon>Salinivirga</taxon>
    </lineage>
</organism>
<dbReference type="KEGG" id="blq:L21SP5_02459"/>
<dbReference type="InterPro" id="IPR036873">
    <property type="entry name" value="Rhodanese-like_dom_sf"/>
</dbReference>